<evidence type="ECO:0000313" key="3">
    <source>
        <dbReference type="Proteomes" id="UP000290809"/>
    </source>
</evidence>
<dbReference type="EMBL" id="QMKO01003110">
    <property type="protein sequence ID" value="RTG81863.1"/>
    <property type="molecule type" value="Genomic_DNA"/>
</dbReference>
<dbReference type="InterPro" id="IPR011249">
    <property type="entry name" value="Metalloenz_LuxS/M16"/>
</dbReference>
<dbReference type="InterPro" id="IPR050626">
    <property type="entry name" value="Peptidase_M16"/>
</dbReference>
<dbReference type="GO" id="GO:0046872">
    <property type="term" value="F:metal ion binding"/>
    <property type="evidence" value="ECO:0007669"/>
    <property type="project" value="UniProtKB-KW"/>
</dbReference>
<evidence type="ECO:0000256" key="1">
    <source>
        <dbReference type="ARBA" id="ARBA00022723"/>
    </source>
</evidence>
<dbReference type="PANTHER" id="PTHR43690">
    <property type="entry name" value="NARDILYSIN"/>
    <property type="match status" value="1"/>
</dbReference>
<name>A0A430Q2D8_SCHBO</name>
<accession>A0A430Q2D8</accession>
<dbReference type="SUPFAM" id="SSF63411">
    <property type="entry name" value="LuxS/MPP-like metallohydrolase"/>
    <property type="match status" value="2"/>
</dbReference>
<proteinExistence type="predicted"/>
<protein>
    <submittedName>
        <fullName evidence="2">Nardilysin</fullName>
    </submittedName>
</protein>
<reference evidence="2 3" key="1">
    <citation type="journal article" date="2019" name="PLoS Pathog.">
        <title>Genome sequence of the bovine parasite Schistosoma bovis Tanzania.</title>
        <authorList>
            <person name="Oey H."/>
            <person name="Zakrzewski M."/>
            <person name="Gobert G."/>
            <person name="Gravermann K."/>
            <person name="Stoye J."/>
            <person name="Jones M."/>
            <person name="Mcmanus D."/>
            <person name="Krause L."/>
        </authorList>
    </citation>
    <scope>NUCLEOTIDE SEQUENCE [LARGE SCALE GENOMIC DNA]</scope>
    <source>
        <strain evidence="2 3">TAN1997</strain>
    </source>
</reference>
<dbReference type="Gene3D" id="3.30.830.10">
    <property type="entry name" value="Metalloenzyme, LuxS/M16 peptidase-like"/>
    <property type="match status" value="2"/>
</dbReference>
<organism evidence="2 3">
    <name type="scientific">Schistosoma bovis</name>
    <name type="common">Blood fluke</name>
    <dbReference type="NCBI Taxonomy" id="6184"/>
    <lineage>
        <taxon>Eukaryota</taxon>
        <taxon>Metazoa</taxon>
        <taxon>Spiralia</taxon>
        <taxon>Lophotrochozoa</taxon>
        <taxon>Platyhelminthes</taxon>
        <taxon>Trematoda</taxon>
        <taxon>Digenea</taxon>
        <taxon>Strigeidida</taxon>
        <taxon>Schistosomatoidea</taxon>
        <taxon>Schistosomatidae</taxon>
        <taxon>Schistosoma</taxon>
    </lineage>
</organism>
<gene>
    <name evidence="2" type="ORF">DC041_0007903</name>
</gene>
<comment type="caution">
    <text evidence="2">The sequence shown here is derived from an EMBL/GenBank/DDBJ whole genome shotgun (WGS) entry which is preliminary data.</text>
</comment>
<dbReference type="PANTHER" id="PTHR43690:SF18">
    <property type="entry name" value="INSULIN-DEGRADING ENZYME-RELATED"/>
    <property type="match status" value="1"/>
</dbReference>
<feature type="non-terminal residue" evidence="2">
    <location>
        <position position="1"/>
    </location>
</feature>
<sequence>SNPVAVLAYFLSDKHPYGLENYLKNNHLATEVKCEFSAMSDFDNSTICALITICIDLNGTRPDLFKRRDQCAKANDACINKNSEEYIHNTTTNNNNSSNNTANIKSTFDSCVRDFQLTQKETFQCRTIFGPQETVIWIATMLHHTLPQDVHSAYLIIKTLDIQVYSELLDTLSKQQACLIHSFKLNPTIHRNIHVEKWYNLQYTQEEVSTKQIGCLNNLHGTIPFSLPLKVNGNGMFKLFIACLSRLLQLSIKLRSSNCKLLTMESRMKACLSRLLQLSIKLRSSNCKLLTMESRMKSSVNTNVNGPEFIIKGPSEKISNYYKEFLKSVIDDITKEHFIQCKTLLIEELNNQLSDPNLVANNINSCLWYPNEYIASSLLNSLEYITIADLMAFQTKYFYQMEIIMYIVGDVTCNIEYISIQPGIYYHSVPNISNNEKFHQLIQFDRIEKASSVDEFYCQLITELLKSHAKQYFQHYESVNGPISLDFYKFALNSSNLTVGTRLSLNSQLNKHDGDYLINCIQVFWNEIAPRVIACVENNNLEQICNTIISSELVKNNNLELISQFYWDKIKTNLLDGGISRKNMLKREMNREKLLEYFHKTYLNPMKKTTIFIDFRNIESNEFIKSLNITKINGTNFNPNLNSYLKDEDLMNTSYDFSRQTSNDLRTIQRIKTIKHIESFRTEFNH</sequence>
<dbReference type="STRING" id="6184.A0A430Q2D8"/>
<evidence type="ECO:0000313" key="2">
    <source>
        <dbReference type="EMBL" id="RTG81863.1"/>
    </source>
</evidence>
<keyword evidence="3" id="KW-1185">Reference proteome</keyword>
<keyword evidence="1" id="KW-0479">Metal-binding</keyword>
<dbReference type="Proteomes" id="UP000290809">
    <property type="component" value="Unassembled WGS sequence"/>
</dbReference>
<dbReference type="AlphaFoldDB" id="A0A430Q2D8"/>